<accession>A0ABR2NB30</accession>
<name>A0ABR2NB30_9ROSI</name>
<reference evidence="2 3" key="1">
    <citation type="journal article" date="2024" name="G3 (Bethesda)">
        <title>Genome assembly of Hibiscus sabdariffa L. provides insights into metabolisms of medicinal natural products.</title>
        <authorList>
            <person name="Kim T."/>
        </authorList>
    </citation>
    <scope>NUCLEOTIDE SEQUENCE [LARGE SCALE GENOMIC DNA]</scope>
    <source>
        <strain evidence="2">TK-2024</strain>
        <tissue evidence="2">Old leaves</tissue>
    </source>
</reference>
<evidence type="ECO:0000313" key="3">
    <source>
        <dbReference type="Proteomes" id="UP001396334"/>
    </source>
</evidence>
<dbReference type="Gene3D" id="3.40.50.1100">
    <property type="match status" value="2"/>
</dbReference>
<dbReference type="Proteomes" id="UP001396334">
    <property type="component" value="Unassembled WGS sequence"/>
</dbReference>
<comment type="caution">
    <text evidence="2">The sequence shown here is derived from an EMBL/GenBank/DDBJ whole genome shotgun (WGS) entry which is preliminary data.</text>
</comment>
<organism evidence="2 3">
    <name type="scientific">Hibiscus sabdariffa</name>
    <name type="common">roselle</name>
    <dbReference type="NCBI Taxonomy" id="183260"/>
    <lineage>
        <taxon>Eukaryota</taxon>
        <taxon>Viridiplantae</taxon>
        <taxon>Streptophyta</taxon>
        <taxon>Embryophyta</taxon>
        <taxon>Tracheophyta</taxon>
        <taxon>Spermatophyta</taxon>
        <taxon>Magnoliopsida</taxon>
        <taxon>eudicotyledons</taxon>
        <taxon>Gunneridae</taxon>
        <taxon>Pentapetalae</taxon>
        <taxon>rosids</taxon>
        <taxon>malvids</taxon>
        <taxon>Malvales</taxon>
        <taxon>Malvaceae</taxon>
        <taxon>Malvoideae</taxon>
        <taxon>Hibiscus</taxon>
    </lineage>
</organism>
<sequence length="103" mass="11502">MSEYVYDKDRATVCGCCEAIQAYHGNACFDESRKTDHSPCIRGRTGSHTDPAKGMKGAVQKAEEILAKTPDAADILRQFENPANQRRFRNHTSMDPNPIVWSS</sequence>
<keyword evidence="3" id="KW-1185">Reference proteome</keyword>
<feature type="region of interest" description="Disordered" evidence="1">
    <location>
        <begin position="32"/>
        <end position="54"/>
    </location>
</feature>
<evidence type="ECO:0000313" key="2">
    <source>
        <dbReference type="EMBL" id="KAK8973310.1"/>
    </source>
</evidence>
<dbReference type="InterPro" id="IPR036052">
    <property type="entry name" value="TrpB-like_PALP_sf"/>
</dbReference>
<proteinExistence type="predicted"/>
<dbReference type="EMBL" id="JBBPBN010000187">
    <property type="protein sequence ID" value="KAK8973310.1"/>
    <property type="molecule type" value="Genomic_DNA"/>
</dbReference>
<protein>
    <submittedName>
        <fullName evidence="2">Uncharacterized protein</fullName>
    </submittedName>
</protein>
<evidence type="ECO:0000256" key="1">
    <source>
        <dbReference type="SAM" id="MobiDB-lite"/>
    </source>
</evidence>
<gene>
    <name evidence="2" type="ORF">V6N11_069180</name>
</gene>